<name>A0A6P5ENR5_ANACO</name>
<dbReference type="CDD" id="cd04852">
    <property type="entry name" value="Peptidases_S8_3"/>
    <property type="match status" value="1"/>
</dbReference>
<dbReference type="PROSITE" id="PS00138">
    <property type="entry name" value="SUBTILASE_SER"/>
    <property type="match status" value="1"/>
</dbReference>
<evidence type="ECO:0000256" key="1">
    <source>
        <dbReference type="ARBA" id="ARBA00011073"/>
    </source>
</evidence>
<dbReference type="InterPro" id="IPR036852">
    <property type="entry name" value="Peptidase_S8/S53_dom_sf"/>
</dbReference>
<dbReference type="Gene3D" id="3.30.70.80">
    <property type="entry name" value="Peptidase S8 propeptide/proteinase inhibitor I9"/>
    <property type="match status" value="1"/>
</dbReference>
<evidence type="ECO:0000313" key="11">
    <source>
        <dbReference type="Proteomes" id="UP000515123"/>
    </source>
</evidence>
<dbReference type="Pfam" id="PF17766">
    <property type="entry name" value="fn3_6"/>
    <property type="match status" value="1"/>
</dbReference>
<dbReference type="FunFam" id="2.60.40.2310:FF:000001">
    <property type="entry name" value="Subtilisin-like protease SBT1.5"/>
    <property type="match status" value="1"/>
</dbReference>
<dbReference type="GO" id="GO:0004252">
    <property type="term" value="F:serine-type endopeptidase activity"/>
    <property type="evidence" value="ECO:0007669"/>
    <property type="project" value="UniProtKB-UniRule"/>
</dbReference>
<evidence type="ECO:0000256" key="2">
    <source>
        <dbReference type="ARBA" id="ARBA00022670"/>
    </source>
</evidence>
<dbReference type="AlphaFoldDB" id="A0A6P5ENR5"/>
<reference evidence="12" key="2">
    <citation type="submission" date="2025-08" db="UniProtKB">
        <authorList>
            <consortium name="RefSeq"/>
        </authorList>
    </citation>
    <scope>IDENTIFICATION</scope>
    <source>
        <tissue evidence="12">Leaf</tissue>
    </source>
</reference>
<dbReference type="InterPro" id="IPR045051">
    <property type="entry name" value="SBT"/>
</dbReference>
<sequence>MIILLLYMNVYIYQLYIVYLGEKRHDDPTLVTASHHDLLNSILGSKEEALNSIVYSYKYGFSGFAAMLTEAQAKKISELREVRSIKPSRKYRMHTTRSWDFLGLNYYQPSELLAQAKYGDDVIIGLIDSGIYLVIDPNFHLFAGIWPESKSFSDEGFGAVPAKWKGVCQEGQDFSTSNCSRKIIGARWYAGDVDPNDLQGEFLSPRDANGHGTHTSSTATGALVPDASFHGLGAGAARGGAPRARLAVYKACWGSVGHCSDADTLQAIDHAIHDGVDVLSLSIGGPSEQPGTLHAVASGITVVFSAGNDGPAPQTVENSSPWVITVAASTIDRSFPTVITLGNNQKLVGQSIFYEIKKEDQFTEIINGESCHNGSVNTTDIAGKIVLCYAPSNVSSTLPQIDLGTVGSFVLQAGGKGLIYAQYTTDALIAVAGCGEVPCVLVDFEIATQILNYIDTSTNTPVAKVSLTSNTIGSEVLAPKIATFSSRGPSATFPGILKPDIAAPGVNILAAKRNSYVFDSGTSMACPHVSGVVALLKSIHPDWSPAAIKSALVTTASVTDSFGLPILADGTPTKIADPFDFGGGFVSPNRAADPGLIYDIDPKDYLKFFYCTLGPSDDCQFAKGPLYDLNLPSISIPNLKAAVTVERTVTNVGPADAVYQAQFQSPPGVEMYVEPSILRFDEHTQKQSFKVTFKSARKLQGSYMFGSLTWFDGANHWVRIPIAVRTVVRDFYADTD</sequence>
<dbReference type="Pfam" id="PF00082">
    <property type="entry name" value="Peptidase_S8"/>
    <property type="match status" value="1"/>
</dbReference>
<evidence type="ECO:0000259" key="9">
    <source>
        <dbReference type="Pfam" id="PF05922"/>
    </source>
</evidence>
<evidence type="ECO:0000256" key="6">
    <source>
        <dbReference type="PIRSR" id="PIRSR615500-1"/>
    </source>
</evidence>
<dbReference type="Pfam" id="PF05922">
    <property type="entry name" value="Inhibitor_I9"/>
    <property type="match status" value="1"/>
</dbReference>
<dbReference type="InterPro" id="IPR037045">
    <property type="entry name" value="S8pro/Inhibitor_I9_sf"/>
</dbReference>
<dbReference type="PROSITE" id="PS51892">
    <property type="entry name" value="SUBTILASE"/>
    <property type="match status" value="1"/>
</dbReference>
<protein>
    <submittedName>
        <fullName evidence="12">Subtilisin-like protease SBT3.9</fullName>
    </submittedName>
</protein>
<dbReference type="PRINTS" id="PR00723">
    <property type="entry name" value="SUBTILISIN"/>
</dbReference>
<evidence type="ECO:0000256" key="7">
    <source>
        <dbReference type="PROSITE-ProRule" id="PRU01240"/>
    </source>
</evidence>
<reference evidence="11" key="1">
    <citation type="journal article" date="2015" name="Nat. Genet.">
        <title>The pineapple genome and the evolution of CAM photosynthesis.</title>
        <authorList>
            <person name="Ming R."/>
            <person name="VanBuren R."/>
            <person name="Wai C.M."/>
            <person name="Tang H."/>
            <person name="Schatz M.C."/>
            <person name="Bowers J.E."/>
            <person name="Lyons E."/>
            <person name="Wang M.L."/>
            <person name="Chen J."/>
            <person name="Biggers E."/>
            <person name="Zhang J."/>
            <person name="Huang L."/>
            <person name="Zhang L."/>
            <person name="Miao W."/>
            <person name="Zhang J."/>
            <person name="Ye Z."/>
            <person name="Miao C."/>
            <person name="Lin Z."/>
            <person name="Wang H."/>
            <person name="Zhou H."/>
            <person name="Yim W.C."/>
            <person name="Priest H.D."/>
            <person name="Zheng C."/>
            <person name="Woodhouse M."/>
            <person name="Edger P.P."/>
            <person name="Guyot R."/>
            <person name="Guo H.B."/>
            <person name="Guo H."/>
            <person name="Zheng G."/>
            <person name="Singh R."/>
            <person name="Sharma A."/>
            <person name="Min X."/>
            <person name="Zheng Y."/>
            <person name="Lee H."/>
            <person name="Gurtowski J."/>
            <person name="Sedlazeck F.J."/>
            <person name="Harkess A."/>
            <person name="McKain M.R."/>
            <person name="Liao Z."/>
            <person name="Fang J."/>
            <person name="Liu J."/>
            <person name="Zhang X."/>
            <person name="Zhang Q."/>
            <person name="Hu W."/>
            <person name="Qin Y."/>
            <person name="Wang K."/>
            <person name="Chen L.Y."/>
            <person name="Shirley N."/>
            <person name="Lin Y.R."/>
            <person name="Liu L.Y."/>
            <person name="Hernandez A.G."/>
            <person name="Wright C.L."/>
            <person name="Bulone V."/>
            <person name="Tuskan G.A."/>
            <person name="Heath K."/>
            <person name="Zee F."/>
            <person name="Moore P.H."/>
            <person name="Sunkar R."/>
            <person name="Leebens-Mack J.H."/>
            <person name="Mockler T."/>
            <person name="Bennetzen J.L."/>
            <person name="Freeling M."/>
            <person name="Sankoff D."/>
            <person name="Paterson A.H."/>
            <person name="Zhu X."/>
            <person name="Yang X."/>
            <person name="Smith J.A."/>
            <person name="Cushman J.C."/>
            <person name="Paull R.E."/>
            <person name="Yu Q."/>
        </authorList>
    </citation>
    <scope>NUCLEOTIDE SEQUENCE [LARGE SCALE GENOMIC DNA]</scope>
    <source>
        <strain evidence="11">cv. F153</strain>
    </source>
</reference>
<dbReference type="Gene3D" id="2.60.40.2310">
    <property type="match status" value="1"/>
</dbReference>
<dbReference type="FunFam" id="3.40.50.200:FF:000006">
    <property type="entry name" value="Subtilisin-like protease SBT1.5"/>
    <property type="match status" value="1"/>
</dbReference>
<keyword evidence="3" id="KW-0732">Signal</keyword>
<feature type="active site" description="Charge relay system" evidence="6 7">
    <location>
        <position position="128"/>
    </location>
</feature>
<dbReference type="PANTHER" id="PTHR10795">
    <property type="entry name" value="PROPROTEIN CONVERTASE SUBTILISIN/KEXIN"/>
    <property type="match status" value="1"/>
</dbReference>
<dbReference type="InterPro" id="IPR010259">
    <property type="entry name" value="S8pro/Inhibitor_I9"/>
</dbReference>
<dbReference type="GeneID" id="109707978"/>
<evidence type="ECO:0000256" key="4">
    <source>
        <dbReference type="ARBA" id="ARBA00022801"/>
    </source>
</evidence>
<evidence type="ECO:0000259" key="8">
    <source>
        <dbReference type="Pfam" id="PF00082"/>
    </source>
</evidence>
<feature type="domain" description="Peptidase S8/S53" evidence="8">
    <location>
        <begin position="119"/>
        <end position="559"/>
    </location>
</feature>
<proteinExistence type="inferred from homology"/>
<feature type="domain" description="Inhibitor I9" evidence="9">
    <location>
        <begin position="16"/>
        <end position="94"/>
    </location>
</feature>
<feature type="active site" description="Charge relay system" evidence="6 7">
    <location>
        <position position="211"/>
    </location>
</feature>
<feature type="domain" description="Subtilisin-like protease fibronectin type-III" evidence="10">
    <location>
        <begin position="628"/>
        <end position="724"/>
    </location>
</feature>
<dbReference type="Gene3D" id="3.40.50.200">
    <property type="entry name" value="Peptidase S8/S53 domain"/>
    <property type="match status" value="1"/>
</dbReference>
<evidence type="ECO:0000313" key="12">
    <source>
        <dbReference type="RefSeq" id="XP_020085122.1"/>
    </source>
</evidence>
<gene>
    <name evidence="12" type="primary">LOC109707978</name>
</gene>
<keyword evidence="11" id="KW-1185">Reference proteome</keyword>
<dbReference type="InterPro" id="IPR034197">
    <property type="entry name" value="Peptidases_S8_3"/>
</dbReference>
<keyword evidence="4 7" id="KW-0378">Hydrolase</keyword>
<dbReference type="InterPro" id="IPR023828">
    <property type="entry name" value="Peptidase_S8_Ser-AS"/>
</dbReference>
<dbReference type="Gene3D" id="3.50.30.30">
    <property type="match status" value="1"/>
</dbReference>
<keyword evidence="5 7" id="KW-0720">Serine protease</keyword>
<keyword evidence="2 7" id="KW-0645">Protease</keyword>
<evidence type="ECO:0000256" key="3">
    <source>
        <dbReference type="ARBA" id="ARBA00022729"/>
    </source>
</evidence>
<organism evidence="11 12">
    <name type="scientific">Ananas comosus</name>
    <name type="common">Pineapple</name>
    <name type="synonym">Ananas ananas</name>
    <dbReference type="NCBI Taxonomy" id="4615"/>
    <lineage>
        <taxon>Eukaryota</taxon>
        <taxon>Viridiplantae</taxon>
        <taxon>Streptophyta</taxon>
        <taxon>Embryophyta</taxon>
        <taxon>Tracheophyta</taxon>
        <taxon>Spermatophyta</taxon>
        <taxon>Magnoliopsida</taxon>
        <taxon>Liliopsida</taxon>
        <taxon>Poales</taxon>
        <taxon>Bromeliaceae</taxon>
        <taxon>Bromelioideae</taxon>
        <taxon>Ananas</taxon>
    </lineage>
</organism>
<comment type="similarity">
    <text evidence="1 7">Belongs to the peptidase S8 family.</text>
</comment>
<dbReference type="InterPro" id="IPR015500">
    <property type="entry name" value="Peptidase_S8_subtilisin-rel"/>
</dbReference>
<accession>A0A6P5ENR5</accession>
<dbReference type="GO" id="GO:0006508">
    <property type="term" value="P:proteolysis"/>
    <property type="evidence" value="ECO:0007669"/>
    <property type="project" value="UniProtKB-KW"/>
</dbReference>
<dbReference type="RefSeq" id="XP_020085122.1">
    <property type="nucleotide sequence ID" value="XM_020229533.1"/>
</dbReference>
<dbReference type="Proteomes" id="UP000515123">
    <property type="component" value="Linkage group 3"/>
</dbReference>
<evidence type="ECO:0000256" key="5">
    <source>
        <dbReference type="ARBA" id="ARBA00022825"/>
    </source>
</evidence>
<evidence type="ECO:0000259" key="10">
    <source>
        <dbReference type="Pfam" id="PF17766"/>
    </source>
</evidence>
<dbReference type="InterPro" id="IPR000209">
    <property type="entry name" value="Peptidase_S8/S53_dom"/>
</dbReference>
<dbReference type="SUPFAM" id="SSF52743">
    <property type="entry name" value="Subtilisin-like"/>
    <property type="match status" value="1"/>
</dbReference>
<dbReference type="OrthoDB" id="206201at2759"/>
<dbReference type="InterPro" id="IPR041469">
    <property type="entry name" value="Subtilisin-like_FN3"/>
</dbReference>
<feature type="active site" description="Charge relay system" evidence="6 7">
    <location>
        <position position="523"/>
    </location>
</feature>
<dbReference type="FunFam" id="3.30.70.80:FF:000002">
    <property type="entry name" value="Subtilisin-like protease SBT5.3"/>
    <property type="match status" value="1"/>
</dbReference>
<dbReference type="CDD" id="cd02120">
    <property type="entry name" value="PA_subtilisin_like"/>
    <property type="match status" value="1"/>
</dbReference>